<reference evidence="3" key="1">
    <citation type="submission" date="2021-02" db="EMBL/GenBank/DDBJ databases">
        <authorList>
            <person name="Nowell W R."/>
        </authorList>
    </citation>
    <scope>NUCLEOTIDE SEQUENCE</scope>
    <source>
        <strain evidence="3">Ploen Becks lab</strain>
    </source>
</reference>
<dbReference type="SUPFAM" id="SSF53383">
    <property type="entry name" value="PLP-dependent transferases"/>
    <property type="match status" value="1"/>
</dbReference>
<dbReference type="AlphaFoldDB" id="A0A813N2R6"/>
<gene>
    <name evidence="3" type="ORF">OXX778_LOCUS2792</name>
</gene>
<dbReference type="Gene3D" id="3.40.640.10">
    <property type="entry name" value="Type I PLP-dependent aspartate aminotransferase-like (Major domain)"/>
    <property type="match status" value="2"/>
</dbReference>
<organism evidence="3 4">
    <name type="scientific">Brachionus calyciflorus</name>
    <dbReference type="NCBI Taxonomy" id="104777"/>
    <lineage>
        <taxon>Eukaryota</taxon>
        <taxon>Metazoa</taxon>
        <taxon>Spiralia</taxon>
        <taxon>Gnathifera</taxon>
        <taxon>Rotifera</taxon>
        <taxon>Eurotatoria</taxon>
        <taxon>Monogononta</taxon>
        <taxon>Pseudotrocha</taxon>
        <taxon>Ploima</taxon>
        <taxon>Brachionidae</taxon>
        <taxon>Brachionus</taxon>
    </lineage>
</organism>
<evidence type="ECO:0000259" key="2">
    <source>
        <dbReference type="Pfam" id="PF00266"/>
    </source>
</evidence>
<dbReference type="Gene3D" id="3.90.1150.10">
    <property type="entry name" value="Aspartate Aminotransferase, domain 1"/>
    <property type="match status" value="1"/>
</dbReference>
<evidence type="ECO:0000256" key="1">
    <source>
        <dbReference type="ARBA" id="ARBA00022898"/>
    </source>
</evidence>
<keyword evidence="1" id="KW-0663">Pyridoxal phosphate</keyword>
<dbReference type="EMBL" id="CAJNOC010000227">
    <property type="protein sequence ID" value="CAF0730178.1"/>
    <property type="molecule type" value="Genomic_DNA"/>
</dbReference>
<dbReference type="Pfam" id="PF00266">
    <property type="entry name" value="Aminotran_5"/>
    <property type="match status" value="1"/>
</dbReference>
<dbReference type="InterPro" id="IPR015421">
    <property type="entry name" value="PyrdxlP-dep_Trfase_major"/>
</dbReference>
<feature type="domain" description="Aminotransferase class V" evidence="2">
    <location>
        <begin position="169"/>
        <end position="296"/>
    </location>
</feature>
<evidence type="ECO:0000313" key="4">
    <source>
        <dbReference type="Proteomes" id="UP000663879"/>
    </source>
</evidence>
<dbReference type="InterPro" id="IPR000192">
    <property type="entry name" value="Aminotrans_V_dom"/>
</dbReference>
<dbReference type="InterPro" id="IPR015424">
    <property type="entry name" value="PyrdxlP-dep_Trfase"/>
</dbReference>
<dbReference type="InterPro" id="IPR015422">
    <property type="entry name" value="PyrdxlP-dep_Trfase_small"/>
</dbReference>
<accession>A0A813N2R6</accession>
<comment type="caution">
    <text evidence="3">The sequence shown here is derived from an EMBL/GenBank/DDBJ whole genome shotgun (WGS) entry which is preliminary data.</text>
</comment>
<dbReference type="PANTHER" id="PTHR43092">
    <property type="entry name" value="L-CYSTEINE DESULFHYDRASE"/>
    <property type="match status" value="1"/>
</dbReference>
<dbReference type="PANTHER" id="PTHR43092:SF4">
    <property type="entry name" value="AMINOTRANSFERASE CLASS V DOMAIN-CONTAINING PROTEIN"/>
    <property type="match status" value="1"/>
</dbReference>
<dbReference type="Proteomes" id="UP000663879">
    <property type="component" value="Unassembled WGS sequence"/>
</dbReference>
<dbReference type="OrthoDB" id="5978656at2759"/>
<sequence>MSHIKNSKLKNYVKSLACIIRQLFNLDPEVTFTNHGSYGSTPKIIFDQKIQLQYEMERSPDKWFRMTSFNLWNQSLDELSKYLKIDKKNVVICENATEAINSVLKSINFKPNEDVILATQYTYQAVLNSIEYTSKYRLPENQKINVIKVAIKFPIETFQDMLNTFDETFDAAHAIGQIEINLQSLDCDFYVSNLHKWFLAPRGCSFLYFKDLKKLNHELQPCYISHGYKCDLSYNFYQRGTSDKTSWFMVKNCIDYYENVLGGLENITKYNSAVLEKAVDLLVESWGTQSLQIPKEMEAPFMKNVELPVLVNYQVGLNDKPESKNFIVGYHVLFIIV</sequence>
<protein>
    <recommendedName>
        <fullName evidence="2">Aminotransferase class V domain-containing protein</fullName>
    </recommendedName>
</protein>
<evidence type="ECO:0000313" key="3">
    <source>
        <dbReference type="EMBL" id="CAF0730178.1"/>
    </source>
</evidence>
<name>A0A813N2R6_9BILA</name>
<keyword evidence="4" id="KW-1185">Reference proteome</keyword>
<proteinExistence type="predicted"/>